<reference evidence="2 3" key="2">
    <citation type="journal article" date="2019" name="G3 (Bethesda)">
        <title>Hybrid Assembly of the Genome of the Entomopathogenic Nematode Steinernema carpocapsae Identifies the X-Chromosome.</title>
        <authorList>
            <person name="Serra L."/>
            <person name="Macchietto M."/>
            <person name="Macias-Munoz A."/>
            <person name="McGill C.J."/>
            <person name="Rodriguez I.M."/>
            <person name="Rodriguez B."/>
            <person name="Murad R."/>
            <person name="Mortazavi A."/>
        </authorList>
    </citation>
    <scope>NUCLEOTIDE SEQUENCE [LARGE SCALE GENOMIC DNA]</scope>
    <source>
        <strain evidence="2 3">ALL</strain>
    </source>
</reference>
<evidence type="ECO:0000256" key="1">
    <source>
        <dbReference type="SAM" id="MobiDB-lite"/>
    </source>
</evidence>
<dbReference type="AlphaFoldDB" id="A0A4U5LWN8"/>
<feature type="region of interest" description="Disordered" evidence="1">
    <location>
        <begin position="1"/>
        <end position="21"/>
    </location>
</feature>
<organism evidence="2 3">
    <name type="scientific">Steinernema carpocapsae</name>
    <name type="common">Entomopathogenic nematode</name>
    <dbReference type="NCBI Taxonomy" id="34508"/>
    <lineage>
        <taxon>Eukaryota</taxon>
        <taxon>Metazoa</taxon>
        <taxon>Ecdysozoa</taxon>
        <taxon>Nematoda</taxon>
        <taxon>Chromadorea</taxon>
        <taxon>Rhabditida</taxon>
        <taxon>Tylenchina</taxon>
        <taxon>Panagrolaimomorpha</taxon>
        <taxon>Strongyloidoidea</taxon>
        <taxon>Steinernematidae</taxon>
        <taxon>Steinernema</taxon>
    </lineage>
</organism>
<dbReference type="Proteomes" id="UP000298663">
    <property type="component" value="Unassembled WGS sequence"/>
</dbReference>
<gene>
    <name evidence="2" type="ORF">L596_027819</name>
</gene>
<dbReference type="EMBL" id="AZBU02000011">
    <property type="protein sequence ID" value="TKR60592.1"/>
    <property type="molecule type" value="Genomic_DNA"/>
</dbReference>
<sequence>MDSAASSASIRRKARSRGLTTTANTATSRGFYIKTIALFTLPRTALAVGVIRDKSGERRQTGVSLCKYSTAGMGQLDPPRPEVPIRCGFQ</sequence>
<evidence type="ECO:0000313" key="2">
    <source>
        <dbReference type="EMBL" id="TKR60592.1"/>
    </source>
</evidence>
<keyword evidence="3" id="KW-1185">Reference proteome</keyword>
<name>A0A4U5LWN8_STECR</name>
<evidence type="ECO:0000313" key="3">
    <source>
        <dbReference type="Proteomes" id="UP000298663"/>
    </source>
</evidence>
<accession>A0A4U5LWN8</accession>
<reference evidence="2 3" key="1">
    <citation type="journal article" date="2015" name="Genome Biol.">
        <title>Comparative genomics of Steinernema reveals deeply conserved gene regulatory networks.</title>
        <authorList>
            <person name="Dillman A.R."/>
            <person name="Macchietto M."/>
            <person name="Porter C.F."/>
            <person name="Rogers A."/>
            <person name="Williams B."/>
            <person name="Antoshechkin I."/>
            <person name="Lee M.M."/>
            <person name="Goodwin Z."/>
            <person name="Lu X."/>
            <person name="Lewis E.E."/>
            <person name="Goodrich-Blair H."/>
            <person name="Stock S.P."/>
            <person name="Adams B.J."/>
            <person name="Sternberg P.W."/>
            <person name="Mortazavi A."/>
        </authorList>
    </citation>
    <scope>NUCLEOTIDE SEQUENCE [LARGE SCALE GENOMIC DNA]</scope>
    <source>
        <strain evidence="2 3">ALL</strain>
    </source>
</reference>
<protein>
    <submittedName>
        <fullName evidence="2">Uncharacterized protein</fullName>
    </submittedName>
</protein>
<comment type="caution">
    <text evidence="2">The sequence shown here is derived from an EMBL/GenBank/DDBJ whole genome shotgun (WGS) entry which is preliminary data.</text>
</comment>
<proteinExistence type="predicted"/>